<dbReference type="GO" id="GO:1990481">
    <property type="term" value="P:mRNA pseudouridine synthesis"/>
    <property type="evidence" value="ECO:0007669"/>
    <property type="project" value="TreeGrafter"/>
</dbReference>
<dbReference type="EMBL" id="LNIZ01000001">
    <property type="protein sequence ID" value="KTF04768.1"/>
    <property type="molecule type" value="Genomic_DNA"/>
</dbReference>
<keyword evidence="3 5" id="KW-0819">tRNA processing</keyword>
<dbReference type="NCBIfam" id="TIGR00431">
    <property type="entry name" value="TruB"/>
    <property type="match status" value="1"/>
</dbReference>
<accession>A0A0W1KMI4</accession>
<dbReference type="GO" id="GO:0160148">
    <property type="term" value="F:tRNA pseudouridine(55) synthase activity"/>
    <property type="evidence" value="ECO:0007669"/>
    <property type="project" value="UniProtKB-EC"/>
</dbReference>
<sequence>MPKGRERNRQRAIARQARPKPWGELPRGEAPCEGLLLIDKDRGVTSHDVVGALRRLGATRQVGHAGTLDPMATGLLIVATGRLTKLIQYLVGADKTYEARIRLGVGSSTDDAEGELTPAEPPVASDAAIDAALAALTGDIMQVPSTVSAIKVDGKRAHDLAREGESVELAARPIRIERFERTGLVERSQIQLGGRDVAVADFDVVVTASSGTYVRALARDVGEAIGTRAHLTSLRRTQIGPWHVDDARTVAQLRDLASIGEQLPAASMAQVCRQVFPVMAIDDAEARALRNGLFIDKRTASTEGTRGEPWPAATFVGDEPAALVSPRSGKLKPDLQLTL</sequence>
<dbReference type="PATRIC" id="fig|59561.3.peg.68"/>
<evidence type="ECO:0000259" key="7">
    <source>
        <dbReference type="Pfam" id="PF01509"/>
    </source>
</evidence>
<keyword evidence="10" id="KW-1185">Reference proteome</keyword>
<dbReference type="InterPro" id="IPR020103">
    <property type="entry name" value="PsdUridine_synth_cat_dom_sf"/>
</dbReference>
<evidence type="ECO:0000313" key="10">
    <source>
        <dbReference type="Proteomes" id="UP000054404"/>
    </source>
</evidence>
<comment type="catalytic activity">
    <reaction evidence="1 5">
        <text>uridine(55) in tRNA = pseudouridine(55) in tRNA</text>
        <dbReference type="Rhea" id="RHEA:42532"/>
        <dbReference type="Rhea" id="RHEA-COMP:10101"/>
        <dbReference type="Rhea" id="RHEA-COMP:10102"/>
        <dbReference type="ChEBI" id="CHEBI:65314"/>
        <dbReference type="ChEBI" id="CHEBI:65315"/>
        <dbReference type="EC" id="5.4.99.25"/>
    </reaction>
</comment>
<dbReference type="Pfam" id="PF01509">
    <property type="entry name" value="TruB_N"/>
    <property type="match status" value="1"/>
</dbReference>
<dbReference type="SUPFAM" id="SSF55120">
    <property type="entry name" value="Pseudouridine synthase"/>
    <property type="match status" value="1"/>
</dbReference>
<dbReference type="EC" id="5.4.99.25" evidence="5"/>
<dbReference type="HAMAP" id="MF_01080">
    <property type="entry name" value="TruB_bact"/>
    <property type="match status" value="1"/>
</dbReference>
<gene>
    <name evidence="5 9" type="primary">truB</name>
    <name evidence="9" type="ORF">AQZ59_00068</name>
</gene>
<reference evidence="9 10" key="1">
    <citation type="submission" date="2015-11" db="EMBL/GenBank/DDBJ databases">
        <title>Draft Genome Sequence of the Type Strain Trueperella bernardiae LCDC 89-0504T, Isolated from Blood Culture.</title>
        <authorList>
            <person name="Bernier A.-M."/>
            <person name="Bernard K."/>
        </authorList>
    </citation>
    <scope>NUCLEOTIDE SEQUENCE [LARGE SCALE GENOMIC DNA]</scope>
    <source>
        <strain evidence="9 10">LCDC 89-0504</strain>
    </source>
</reference>
<dbReference type="InterPro" id="IPR002501">
    <property type="entry name" value="PsdUridine_synth_N"/>
</dbReference>
<evidence type="ECO:0000256" key="4">
    <source>
        <dbReference type="ARBA" id="ARBA00023235"/>
    </source>
</evidence>
<proteinExistence type="inferred from homology"/>
<dbReference type="GO" id="GO:0003723">
    <property type="term" value="F:RNA binding"/>
    <property type="evidence" value="ECO:0007669"/>
    <property type="project" value="InterPro"/>
</dbReference>
<feature type="active site" description="Nucleophile" evidence="5">
    <location>
        <position position="69"/>
    </location>
</feature>
<comment type="caution">
    <text evidence="9">The sequence shown here is derived from an EMBL/GenBank/DDBJ whole genome shotgun (WGS) entry which is preliminary data.</text>
</comment>
<dbReference type="InterPro" id="IPR014780">
    <property type="entry name" value="tRNA_psdUridine_synth_TruB"/>
</dbReference>
<evidence type="ECO:0000256" key="5">
    <source>
        <dbReference type="HAMAP-Rule" id="MF_01080"/>
    </source>
</evidence>
<keyword evidence="4 5" id="KW-0413">Isomerase</keyword>
<evidence type="ECO:0000256" key="6">
    <source>
        <dbReference type="SAM" id="MobiDB-lite"/>
    </source>
</evidence>
<name>A0A0W1KMI4_9ACTO</name>
<comment type="similarity">
    <text evidence="2 5">Belongs to the pseudouridine synthase TruB family. Type 1 subfamily.</text>
</comment>
<feature type="region of interest" description="Disordered" evidence="6">
    <location>
        <begin position="1"/>
        <end position="26"/>
    </location>
</feature>
<evidence type="ECO:0000256" key="3">
    <source>
        <dbReference type="ARBA" id="ARBA00022694"/>
    </source>
</evidence>
<dbReference type="GO" id="GO:0031119">
    <property type="term" value="P:tRNA pseudouridine synthesis"/>
    <property type="evidence" value="ECO:0007669"/>
    <property type="project" value="UniProtKB-UniRule"/>
</dbReference>
<protein>
    <recommendedName>
        <fullName evidence="5">tRNA pseudouridine synthase B</fullName>
        <ecNumber evidence="5">5.4.99.25</ecNumber>
    </recommendedName>
    <alternativeName>
        <fullName evidence="5">tRNA pseudouridine(55) synthase</fullName>
        <shortName evidence="5">Psi55 synthase</shortName>
    </alternativeName>
    <alternativeName>
        <fullName evidence="5">tRNA pseudouridylate synthase</fullName>
    </alternativeName>
    <alternativeName>
        <fullName evidence="5">tRNA-uridine isomerase</fullName>
    </alternativeName>
</protein>
<dbReference type="Pfam" id="PF16198">
    <property type="entry name" value="TruB_C_2"/>
    <property type="match status" value="1"/>
</dbReference>
<evidence type="ECO:0000259" key="8">
    <source>
        <dbReference type="Pfam" id="PF16198"/>
    </source>
</evidence>
<dbReference type="Proteomes" id="UP000054404">
    <property type="component" value="Unassembled WGS sequence"/>
</dbReference>
<evidence type="ECO:0000256" key="2">
    <source>
        <dbReference type="ARBA" id="ARBA00005642"/>
    </source>
</evidence>
<organism evidence="9 10">
    <name type="scientific">Trueperella bernardiae</name>
    <dbReference type="NCBI Taxonomy" id="59561"/>
    <lineage>
        <taxon>Bacteria</taxon>
        <taxon>Bacillati</taxon>
        <taxon>Actinomycetota</taxon>
        <taxon>Actinomycetes</taxon>
        <taxon>Actinomycetales</taxon>
        <taxon>Actinomycetaceae</taxon>
        <taxon>Trueperella</taxon>
    </lineage>
</organism>
<dbReference type="AlphaFoldDB" id="A0A0W1KMI4"/>
<feature type="domain" description="Pseudouridine synthase II N-terminal" evidence="7">
    <location>
        <begin position="54"/>
        <end position="214"/>
    </location>
</feature>
<evidence type="ECO:0000256" key="1">
    <source>
        <dbReference type="ARBA" id="ARBA00000385"/>
    </source>
</evidence>
<dbReference type="RefSeq" id="WP_236698623.1">
    <property type="nucleotide sequence ID" value="NZ_LNIZ01000001.1"/>
</dbReference>
<dbReference type="CDD" id="cd02573">
    <property type="entry name" value="PseudoU_synth_EcTruB"/>
    <property type="match status" value="1"/>
</dbReference>
<dbReference type="InterPro" id="IPR032819">
    <property type="entry name" value="TruB_C"/>
</dbReference>
<dbReference type="STRING" id="59561.AQZ59_00068"/>
<dbReference type="PANTHER" id="PTHR13767:SF2">
    <property type="entry name" value="PSEUDOURIDYLATE SYNTHASE TRUB1"/>
    <property type="match status" value="1"/>
</dbReference>
<feature type="domain" description="tRNA pseudouridylate synthase B C-terminal" evidence="8">
    <location>
        <begin position="215"/>
        <end position="258"/>
    </location>
</feature>
<dbReference type="Gene3D" id="3.30.2350.10">
    <property type="entry name" value="Pseudouridine synthase"/>
    <property type="match status" value="1"/>
</dbReference>
<comment type="function">
    <text evidence="5">Responsible for synthesis of pseudouridine from uracil-55 in the psi GC loop of transfer RNAs.</text>
</comment>
<evidence type="ECO:0000313" key="9">
    <source>
        <dbReference type="EMBL" id="KTF04768.1"/>
    </source>
</evidence>
<dbReference type="PANTHER" id="PTHR13767">
    <property type="entry name" value="TRNA-PSEUDOURIDINE SYNTHASE"/>
    <property type="match status" value="1"/>
</dbReference>